<dbReference type="Proteomes" id="UP000235672">
    <property type="component" value="Unassembled WGS sequence"/>
</dbReference>
<evidence type="ECO:0000313" key="2">
    <source>
        <dbReference type="EMBL" id="PMD17436.1"/>
    </source>
</evidence>
<feature type="region of interest" description="Disordered" evidence="1">
    <location>
        <begin position="285"/>
        <end position="318"/>
    </location>
</feature>
<reference evidence="2 3" key="1">
    <citation type="submission" date="2016-05" db="EMBL/GenBank/DDBJ databases">
        <title>A degradative enzymes factory behind the ericoid mycorrhizal symbiosis.</title>
        <authorList>
            <consortium name="DOE Joint Genome Institute"/>
            <person name="Martino E."/>
            <person name="Morin E."/>
            <person name="Grelet G."/>
            <person name="Kuo A."/>
            <person name="Kohler A."/>
            <person name="Daghino S."/>
            <person name="Barry K."/>
            <person name="Choi C."/>
            <person name="Cichocki N."/>
            <person name="Clum A."/>
            <person name="Copeland A."/>
            <person name="Hainaut M."/>
            <person name="Haridas S."/>
            <person name="Labutti K."/>
            <person name="Lindquist E."/>
            <person name="Lipzen A."/>
            <person name="Khouja H.-R."/>
            <person name="Murat C."/>
            <person name="Ohm R."/>
            <person name="Olson A."/>
            <person name="Spatafora J."/>
            <person name="Veneault-Fourrey C."/>
            <person name="Henrissat B."/>
            <person name="Grigoriev I."/>
            <person name="Martin F."/>
            <person name="Perotto S."/>
        </authorList>
    </citation>
    <scope>NUCLEOTIDE SEQUENCE [LARGE SCALE GENOMIC DNA]</scope>
    <source>
        <strain evidence="2 3">UAMH 7357</strain>
    </source>
</reference>
<dbReference type="AlphaFoldDB" id="A0A2J6PU38"/>
<organism evidence="2 3">
    <name type="scientific">Hyaloscypha hepaticicola</name>
    <dbReference type="NCBI Taxonomy" id="2082293"/>
    <lineage>
        <taxon>Eukaryota</taxon>
        <taxon>Fungi</taxon>
        <taxon>Dikarya</taxon>
        <taxon>Ascomycota</taxon>
        <taxon>Pezizomycotina</taxon>
        <taxon>Leotiomycetes</taxon>
        <taxon>Helotiales</taxon>
        <taxon>Hyaloscyphaceae</taxon>
        <taxon>Hyaloscypha</taxon>
    </lineage>
</organism>
<protein>
    <submittedName>
        <fullName evidence="2">Uncharacterized protein</fullName>
    </submittedName>
</protein>
<proteinExistence type="predicted"/>
<gene>
    <name evidence="2" type="ORF">NA56DRAFT_752113</name>
</gene>
<sequence>MRSSILIVAIRNLRKRLIGQAERSTAQTVVTLEGSANSKIERHNKLGTSARPQVAEVAPKKQTLTSLCETGNLQKIRHMPETGPCREIFTTRNSGTAFCSALLKIRQNRRVARNYLTYEPSGGTVNSSECLSLKEKTNWEHEVLKEASPNPNRHLYYTVMALSATCGRHLDEPALLSLAFSEPSGGIGFMQGPHRAARLSGSRLPLPYQFSKPDSRMLRRNTDRSVLDLHLGFSPRSANARPGRRGESDRKSRLCQNGPSTWVHHRGFELQYSIANQPFPLSLPYSPAVDNPQPSTLGQPHRPWRSSSENPEDPVGLS</sequence>
<accession>A0A2J6PU38</accession>
<name>A0A2J6PU38_9HELO</name>
<feature type="region of interest" description="Disordered" evidence="1">
    <location>
        <begin position="231"/>
        <end position="258"/>
    </location>
</feature>
<evidence type="ECO:0000256" key="1">
    <source>
        <dbReference type="SAM" id="MobiDB-lite"/>
    </source>
</evidence>
<evidence type="ECO:0000313" key="3">
    <source>
        <dbReference type="Proteomes" id="UP000235672"/>
    </source>
</evidence>
<keyword evidence="3" id="KW-1185">Reference proteome</keyword>
<dbReference type="EMBL" id="KZ613499">
    <property type="protein sequence ID" value="PMD17436.1"/>
    <property type="molecule type" value="Genomic_DNA"/>
</dbReference>